<feature type="signal peptide" evidence="2">
    <location>
        <begin position="1"/>
        <end position="21"/>
    </location>
</feature>
<dbReference type="EMBL" id="CP012333">
    <property type="protein sequence ID" value="AKU98748.1"/>
    <property type="molecule type" value="Genomic_DNA"/>
</dbReference>
<sequence>MRIMRRWMNVGIVVATAALSAALFVGCSSDDVEPVSPRGAGPTQPITETDAQTSDSGKDVAQPDDGGALRDADAADADLGPCSVDGWCETDLTSPNLEAIWGSGPNDVWAVGWFGTIMHWDGTAWTRFESGTQWPLFGIWGTGPKDVWAVGRYGTVLHWDGTSWTPVASNTTVELVGVWGNGRGDVWAAIGFDRAMMHKDAAGGWSRVQFAGFNYMTGIAGVEQSSLWFWGSNGVFRWNQDATGPMDNIAIDISFPWWSSTYPWDRGQSPVTSVWMAGPADLWILTQRGDVYNWKEATDGSVTAVQSRVPSSGAAQDGSLKFTSIWGSSPTNLWASGQLGRIVHLENSNWSLSSTAVRNRIFDCTLSLWGANADDVWAVGKCADGQAVALRRHP</sequence>
<dbReference type="KEGG" id="llu:AKJ09_05412"/>
<organism evidence="3 4">
    <name type="scientific">Labilithrix luteola</name>
    <dbReference type="NCBI Taxonomy" id="1391654"/>
    <lineage>
        <taxon>Bacteria</taxon>
        <taxon>Pseudomonadati</taxon>
        <taxon>Myxococcota</taxon>
        <taxon>Polyangia</taxon>
        <taxon>Polyangiales</taxon>
        <taxon>Labilitrichaceae</taxon>
        <taxon>Labilithrix</taxon>
    </lineage>
</organism>
<dbReference type="Proteomes" id="UP000064967">
    <property type="component" value="Chromosome"/>
</dbReference>
<protein>
    <recommendedName>
        <fullName evidence="5">Type IV fimbrial biogenesis protein PilY1</fullName>
    </recommendedName>
</protein>
<dbReference type="STRING" id="1391654.AKJ09_05412"/>
<feature type="compositionally biased region" description="Polar residues" evidence="1">
    <location>
        <begin position="44"/>
        <end position="55"/>
    </location>
</feature>
<name>A0A0K1PZ03_9BACT</name>
<evidence type="ECO:0000256" key="2">
    <source>
        <dbReference type="SAM" id="SignalP"/>
    </source>
</evidence>
<evidence type="ECO:0000256" key="1">
    <source>
        <dbReference type="SAM" id="MobiDB-lite"/>
    </source>
</evidence>
<evidence type="ECO:0000313" key="4">
    <source>
        <dbReference type="Proteomes" id="UP000064967"/>
    </source>
</evidence>
<dbReference type="AlphaFoldDB" id="A0A0K1PZ03"/>
<gene>
    <name evidence="3" type="ORF">AKJ09_05412</name>
</gene>
<reference evidence="3 4" key="1">
    <citation type="submission" date="2015-08" db="EMBL/GenBank/DDBJ databases">
        <authorList>
            <person name="Babu N.S."/>
            <person name="Beckwith C.J."/>
            <person name="Beseler K.G."/>
            <person name="Brison A."/>
            <person name="Carone J.V."/>
            <person name="Caskin T.P."/>
            <person name="Diamond M."/>
            <person name="Durham M.E."/>
            <person name="Foxe J.M."/>
            <person name="Go M."/>
            <person name="Henderson B.A."/>
            <person name="Jones I.B."/>
            <person name="McGettigan J.A."/>
            <person name="Micheletti S.J."/>
            <person name="Nasrallah M.E."/>
            <person name="Ortiz D."/>
            <person name="Piller C.R."/>
            <person name="Privatt S.R."/>
            <person name="Schneider S.L."/>
            <person name="Sharp S."/>
            <person name="Smith T.C."/>
            <person name="Stanton J.D."/>
            <person name="Ullery H.E."/>
            <person name="Wilson R.J."/>
            <person name="Serrano M.G."/>
            <person name="Buck G."/>
            <person name="Lee V."/>
            <person name="Wang Y."/>
            <person name="Carvalho R."/>
            <person name="Voegtly L."/>
            <person name="Shi R."/>
            <person name="Duckworth R."/>
            <person name="Johnson A."/>
            <person name="Loviza R."/>
            <person name="Walstead R."/>
            <person name="Shah Z."/>
            <person name="Kiflezghi M."/>
            <person name="Wade K."/>
            <person name="Ball S.L."/>
            <person name="Bradley K.W."/>
            <person name="Asai D.J."/>
            <person name="Bowman C.A."/>
            <person name="Russell D.A."/>
            <person name="Pope W.H."/>
            <person name="Jacobs-Sera D."/>
            <person name="Hendrix R.W."/>
            <person name="Hatfull G.F."/>
        </authorList>
    </citation>
    <scope>NUCLEOTIDE SEQUENCE [LARGE SCALE GENOMIC DNA]</scope>
    <source>
        <strain evidence="3 4">DSM 27648</strain>
    </source>
</reference>
<keyword evidence="2" id="KW-0732">Signal</keyword>
<accession>A0A0K1PZ03</accession>
<feature type="region of interest" description="Disordered" evidence="1">
    <location>
        <begin position="32"/>
        <end position="74"/>
    </location>
</feature>
<dbReference type="PROSITE" id="PS51257">
    <property type="entry name" value="PROKAR_LIPOPROTEIN"/>
    <property type="match status" value="1"/>
</dbReference>
<proteinExistence type="predicted"/>
<keyword evidence="4" id="KW-1185">Reference proteome</keyword>
<feature type="chain" id="PRO_5005466620" description="Type IV fimbrial biogenesis protein PilY1" evidence="2">
    <location>
        <begin position="22"/>
        <end position="394"/>
    </location>
</feature>
<evidence type="ECO:0000313" key="3">
    <source>
        <dbReference type="EMBL" id="AKU98748.1"/>
    </source>
</evidence>
<evidence type="ECO:0008006" key="5">
    <source>
        <dbReference type="Google" id="ProtNLM"/>
    </source>
</evidence>